<dbReference type="SUPFAM" id="SSF52058">
    <property type="entry name" value="L domain-like"/>
    <property type="match status" value="1"/>
</dbReference>
<name>A0A3Q7ER48_SOLLC</name>
<dbReference type="InterPro" id="IPR032675">
    <property type="entry name" value="LRR_dom_sf"/>
</dbReference>
<dbReference type="SUPFAM" id="SSF52200">
    <property type="entry name" value="Toll/Interleukin receptor TIR domain"/>
    <property type="match status" value="1"/>
</dbReference>
<feature type="domain" description="TIR" evidence="6">
    <location>
        <begin position="1"/>
        <end position="171"/>
    </location>
</feature>
<dbReference type="PANTHER" id="PTHR11017:SF563">
    <property type="entry name" value="TMV RESISTANCE PROTEIN N-LIKE"/>
    <property type="match status" value="1"/>
</dbReference>
<dbReference type="Gene3D" id="3.40.50.300">
    <property type="entry name" value="P-loop containing nucleotide triphosphate hydrolases"/>
    <property type="match status" value="1"/>
</dbReference>
<dbReference type="PANTHER" id="PTHR11017">
    <property type="entry name" value="LEUCINE-RICH REPEAT-CONTAINING PROTEIN"/>
    <property type="match status" value="1"/>
</dbReference>
<dbReference type="InterPro" id="IPR000157">
    <property type="entry name" value="TIR_dom"/>
</dbReference>
<protein>
    <recommendedName>
        <fullName evidence="6">TIR domain-containing protein</fullName>
    </recommendedName>
</protein>
<dbReference type="SUPFAM" id="SSF52540">
    <property type="entry name" value="P-loop containing nucleoside triphosphate hydrolases"/>
    <property type="match status" value="1"/>
</dbReference>
<keyword evidence="8" id="KW-1185">Reference proteome</keyword>
<accession>A0A3Q7ER48</accession>
<evidence type="ECO:0000259" key="6">
    <source>
        <dbReference type="PROSITE" id="PS50104"/>
    </source>
</evidence>
<dbReference type="OMA" id="GCSNIEY"/>
<dbReference type="InterPro" id="IPR044974">
    <property type="entry name" value="Disease_R_plants"/>
</dbReference>
<dbReference type="InterPro" id="IPR027417">
    <property type="entry name" value="P-loop_NTPase"/>
</dbReference>
<dbReference type="GO" id="GO:0016020">
    <property type="term" value="C:membrane"/>
    <property type="evidence" value="ECO:0007669"/>
    <property type="project" value="UniProtKB-SubCell"/>
</dbReference>
<keyword evidence="3" id="KW-0677">Repeat</keyword>
<keyword evidence="2" id="KW-0433">Leucine-rich repeat</keyword>
<dbReference type="InterPro" id="IPR002182">
    <property type="entry name" value="NB-ARC"/>
</dbReference>
<keyword evidence="5" id="KW-0472">Membrane</keyword>
<dbReference type="Gene3D" id="3.40.50.10140">
    <property type="entry name" value="Toll/interleukin-1 receptor homology (TIR) domain"/>
    <property type="match status" value="1"/>
</dbReference>
<dbReference type="AlphaFoldDB" id="A0A3Q7ER48"/>
<proteinExistence type="predicted"/>
<comment type="subcellular location">
    <subcellularLocation>
        <location evidence="1">Membrane</location>
        <topology evidence="1">Peripheral membrane protein</topology>
    </subcellularLocation>
</comment>
<reference evidence="7" key="2">
    <citation type="submission" date="2019-01" db="UniProtKB">
        <authorList>
            <consortium name="EnsemblPlants"/>
        </authorList>
    </citation>
    <scope>IDENTIFICATION</scope>
    <source>
        <strain evidence="7">cv. Heinz 1706</strain>
    </source>
</reference>
<dbReference type="Gene3D" id="3.80.10.10">
    <property type="entry name" value="Ribonuclease Inhibitor"/>
    <property type="match status" value="1"/>
</dbReference>
<evidence type="ECO:0000256" key="1">
    <source>
        <dbReference type="ARBA" id="ARBA00004170"/>
    </source>
</evidence>
<dbReference type="Pfam" id="PF00931">
    <property type="entry name" value="NB-ARC"/>
    <property type="match status" value="1"/>
</dbReference>
<organism evidence="7">
    <name type="scientific">Solanum lycopersicum</name>
    <name type="common">Tomato</name>
    <name type="synonym">Lycopersicon esculentum</name>
    <dbReference type="NCBI Taxonomy" id="4081"/>
    <lineage>
        <taxon>Eukaryota</taxon>
        <taxon>Viridiplantae</taxon>
        <taxon>Streptophyta</taxon>
        <taxon>Embryophyta</taxon>
        <taxon>Tracheophyta</taxon>
        <taxon>Spermatophyta</taxon>
        <taxon>Magnoliopsida</taxon>
        <taxon>eudicotyledons</taxon>
        <taxon>Gunneridae</taxon>
        <taxon>Pentapetalae</taxon>
        <taxon>asterids</taxon>
        <taxon>lamiids</taxon>
        <taxon>Solanales</taxon>
        <taxon>Solanaceae</taxon>
        <taxon>Solanoideae</taxon>
        <taxon>Solaneae</taxon>
        <taxon>Solanum</taxon>
        <taxon>Solanum subgen. Lycopersicon</taxon>
    </lineage>
</organism>
<keyword evidence="4" id="KW-0175">Coiled coil</keyword>
<dbReference type="GO" id="GO:0005524">
    <property type="term" value="F:ATP binding"/>
    <property type="evidence" value="ECO:0007669"/>
    <property type="project" value="UniProtKB-KW"/>
</dbReference>
<dbReference type="GO" id="GO:0043531">
    <property type="term" value="F:ADP binding"/>
    <property type="evidence" value="ECO:0007669"/>
    <property type="project" value="InterPro"/>
</dbReference>
<dbReference type="Gramene" id="Solyc01g102920.3.1">
    <property type="protein sequence ID" value="Solyc01g102920.3.1"/>
    <property type="gene ID" value="Solyc01g102920.3"/>
</dbReference>
<dbReference type="Pfam" id="PF01582">
    <property type="entry name" value="TIR"/>
    <property type="match status" value="1"/>
</dbReference>
<dbReference type="SMART" id="SM00255">
    <property type="entry name" value="TIR"/>
    <property type="match status" value="1"/>
</dbReference>
<dbReference type="InParanoid" id="A0A3Q7ER48"/>
<evidence type="ECO:0000256" key="5">
    <source>
        <dbReference type="ARBA" id="ARBA00023136"/>
    </source>
</evidence>
<evidence type="ECO:0000313" key="7">
    <source>
        <dbReference type="EnsemblPlants" id="Solyc01g102920.3.1"/>
    </source>
</evidence>
<evidence type="ECO:0000256" key="2">
    <source>
        <dbReference type="ARBA" id="ARBA00022614"/>
    </source>
</evidence>
<dbReference type="InterPro" id="IPR058192">
    <property type="entry name" value="WHD_ROQ1-like"/>
</dbReference>
<evidence type="ECO:0000313" key="8">
    <source>
        <dbReference type="Proteomes" id="UP000004994"/>
    </source>
</evidence>
<dbReference type="PROSITE" id="PS50104">
    <property type="entry name" value="TIR"/>
    <property type="match status" value="1"/>
</dbReference>
<dbReference type="Pfam" id="PF23282">
    <property type="entry name" value="WHD_ROQ1"/>
    <property type="match status" value="1"/>
</dbReference>
<evidence type="ECO:0000256" key="4">
    <source>
        <dbReference type="ARBA" id="ARBA00023054"/>
    </source>
</evidence>
<dbReference type="InterPro" id="IPR035897">
    <property type="entry name" value="Toll_tir_struct_dom_sf"/>
</dbReference>
<dbReference type="EnsemblPlants" id="Solyc01g102920.3.1">
    <property type="protein sequence ID" value="Solyc01g102920.3.1"/>
    <property type="gene ID" value="Solyc01g102920.3"/>
</dbReference>
<dbReference type="PaxDb" id="4081-Solyc01g102920.2.1"/>
<reference evidence="7" key="1">
    <citation type="journal article" date="2012" name="Nature">
        <title>The tomato genome sequence provides insights into fleshy fruit evolution.</title>
        <authorList>
            <consortium name="Tomato Genome Consortium"/>
        </authorList>
    </citation>
    <scope>NUCLEOTIDE SEQUENCE [LARGE SCALE GENOMIC DNA]</scope>
    <source>
        <strain evidence="7">cv. Heinz 1706</strain>
    </source>
</reference>
<dbReference type="GO" id="GO:0006952">
    <property type="term" value="P:defense response"/>
    <property type="evidence" value="ECO:0007669"/>
    <property type="project" value="InterPro"/>
</dbReference>
<dbReference type="PRINTS" id="PR00364">
    <property type="entry name" value="DISEASERSIST"/>
</dbReference>
<sequence length="787" mass="90406">ILIWTYTGKNFTNQLSRALNQAGFRTFEGGDDNNESRREAEINSELFKAIQDSKMCIIVFSQNYASPSWCLDQLVSILEYKMKFACMILPIFYHVDPSNLRKHKGSFGEALNRHEEKFKCERVDEKEYWEDKLKKWKDALSQAADLAGMVLENQHESTFIKKVINVISTRLSRPALYIASCSIGIHRRARPINSWVQDDGSNNSNIGILLVCGIGGIGKTTLAKFVYNLNFGYFEISCFLPNIRETSKLPNGLIALQKQLLSILLKNEKAKISSVDEGIIKIRNALCYRKVLLVLDDVDEPDLVEAIFDMKDWFGFGSKIIVTTRHKSLLRPQLGHEVHEVGILYTIEANELYNFHAFGNVNNQISKDYYKEYLEEVIEWCRGLPLALQVIGKLREIPTNEIVEKLRLSYELLEDDHDQNLFLHLCCFFVGMKKDFVVRILDKCDFYTLVGIQNLIDRSLVTIEFVNEITIHQYGKRYCSEATVDPGKRTRLWHHTDSYNVLTGKTGTERVQGMVLDMRMIKKYKCSGSLIPLKQSPIGFFTAWSSKVGNFSLQDHVRTDAFEKMHKLKFLQFNKVKVNGSYKNFPKGLRWLCWSGFPEECIPNEFPMGNVVSIDMRYSCLKQLWNGYKFLRYLEILDLSHSTELITTPDFSGLTNLEKLILEQCTKLINVHNTVGCLQKLMILNLKDCHKLKILPDSICELKCLETLNISGCSNIEYLPTELDKLTSLKELYADGISMINLEAQTWYSSLWAWAWKGRGPLLSPKIHFPKSLHVLNIAKCNLSPDA</sequence>
<evidence type="ECO:0000256" key="3">
    <source>
        <dbReference type="ARBA" id="ARBA00022737"/>
    </source>
</evidence>
<dbReference type="Proteomes" id="UP000004994">
    <property type="component" value="Chromosome 1"/>
</dbReference>
<dbReference type="GO" id="GO:0007165">
    <property type="term" value="P:signal transduction"/>
    <property type="evidence" value="ECO:0007669"/>
    <property type="project" value="InterPro"/>
</dbReference>